<dbReference type="GO" id="GO:0005829">
    <property type="term" value="C:cytosol"/>
    <property type="evidence" value="ECO:0007669"/>
    <property type="project" value="TreeGrafter"/>
</dbReference>
<dbReference type="SUPFAM" id="SSF52540">
    <property type="entry name" value="P-loop containing nucleoside triphosphate hydrolases"/>
    <property type="match status" value="1"/>
</dbReference>
<dbReference type="GO" id="GO:0003746">
    <property type="term" value="F:translation elongation factor activity"/>
    <property type="evidence" value="ECO:0007669"/>
    <property type="project" value="UniProtKB-KW"/>
</dbReference>
<comment type="caution">
    <text evidence="3">The sequence shown here is derived from an EMBL/GenBank/DDBJ whole genome shotgun (WGS) entry which is preliminary data.</text>
</comment>
<dbReference type="SUPFAM" id="SSF50447">
    <property type="entry name" value="Translation proteins"/>
    <property type="match status" value="1"/>
</dbReference>
<dbReference type="RefSeq" id="WP_189113198.1">
    <property type="nucleotide sequence ID" value="NZ_BMQC01000003.1"/>
</dbReference>
<dbReference type="GO" id="GO:0001514">
    <property type="term" value="P:selenocysteine incorporation"/>
    <property type="evidence" value="ECO:0007669"/>
    <property type="project" value="InterPro"/>
</dbReference>
<keyword evidence="3" id="KW-0648">Protein biosynthesis</keyword>
<dbReference type="AlphaFoldDB" id="A0A8J3FG93"/>
<dbReference type="PANTHER" id="PTHR43721">
    <property type="entry name" value="ELONGATION FACTOR TU-RELATED"/>
    <property type="match status" value="1"/>
</dbReference>
<keyword evidence="1" id="KW-0342">GTP-binding</keyword>
<dbReference type="SUPFAM" id="SSF46785">
    <property type="entry name" value="Winged helix' DNA-binding domain"/>
    <property type="match status" value="1"/>
</dbReference>
<dbReference type="Pfam" id="PF00009">
    <property type="entry name" value="GTP_EFTU"/>
    <property type="match status" value="1"/>
</dbReference>
<dbReference type="InterPro" id="IPR050055">
    <property type="entry name" value="EF-Tu_GTPase"/>
</dbReference>
<reference evidence="3" key="1">
    <citation type="journal article" date="2014" name="Int. J. Syst. Evol. Microbiol.">
        <title>Complete genome sequence of Corynebacterium casei LMG S-19264T (=DSM 44701T), isolated from a smear-ripened cheese.</title>
        <authorList>
            <consortium name="US DOE Joint Genome Institute (JGI-PGF)"/>
            <person name="Walter F."/>
            <person name="Albersmeier A."/>
            <person name="Kalinowski J."/>
            <person name="Ruckert C."/>
        </authorList>
    </citation>
    <scope>NUCLEOTIDE SEQUENCE</scope>
    <source>
        <strain evidence="3">JCM 3091</strain>
    </source>
</reference>
<keyword evidence="1" id="KW-0547">Nucleotide-binding</keyword>
<dbReference type="InterPro" id="IPR009000">
    <property type="entry name" value="Transl_B-barrel_sf"/>
</dbReference>
<keyword evidence="4" id="KW-1185">Reference proteome</keyword>
<dbReference type="Gene3D" id="3.40.50.300">
    <property type="entry name" value="P-loop containing nucleotide triphosphate hydrolases"/>
    <property type="match status" value="1"/>
</dbReference>
<dbReference type="InterPro" id="IPR015191">
    <property type="entry name" value="SelB_WHD4"/>
</dbReference>
<dbReference type="Proteomes" id="UP000662200">
    <property type="component" value="Unassembled WGS sequence"/>
</dbReference>
<dbReference type="EMBL" id="BMQC01000003">
    <property type="protein sequence ID" value="GGK21254.1"/>
    <property type="molecule type" value="Genomic_DNA"/>
</dbReference>
<dbReference type="GO" id="GO:0005525">
    <property type="term" value="F:GTP binding"/>
    <property type="evidence" value="ECO:0007669"/>
    <property type="project" value="UniProtKB-KW"/>
</dbReference>
<evidence type="ECO:0000259" key="2">
    <source>
        <dbReference type="PROSITE" id="PS51722"/>
    </source>
</evidence>
<dbReference type="Pfam" id="PF09107">
    <property type="entry name" value="WHD_3rd_SelB"/>
    <property type="match status" value="1"/>
</dbReference>
<protein>
    <submittedName>
        <fullName evidence="3">Selenocysteine-specific translation elongation factor</fullName>
    </submittedName>
</protein>
<dbReference type="InterPro" id="IPR036390">
    <property type="entry name" value="WH_DNA-bd_sf"/>
</dbReference>
<dbReference type="GO" id="GO:0003924">
    <property type="term" value="F:GTPase activity"/>
    <property type="evidence" value="ECO:0007669"/>
    <property type="project" value="InterPro"/>
</dbReference>
<keyword evidence="3" id="KW-0251">Elongation factor</keyword>
<dbReference type="InterPro" id="IPR000795">
    <property type="entry name" value="T_Tr_GTP-bd_dom"/>
</dbReference>
<dbReference type="Gene3D" id="1.10.10.10">
    <property type="entry name" value="Winged helix-like DNA-binding domain superfamily/Winged helix DNA-binding domain"/>
    <property type="match status" value="1"/>
</dbReference>
<proteinExistence type="predicted"/>
<gene>
    <name evidence="3" type="primary">selB</name>
    <name evidence="3" type="ORF">GCM10010124_12190</name>
</gene>
<organism evidence="3 4">
    <name type="scientific">Pilimelia terevasa</name>
    <dbReference type="NCBI Taxonomy" id="53372"/>
    <lineage>
        <taxon>Bacteria</taxon>
        <taxon>Bacillati</taxon>
        <taxon>Actinomycetota</taxon>
        <taxon>Actinomycetes</taxon>
        <taxon>Micromonosporales</taxon>
        <taxon>Micromonosporaceae</taxon>
        <taxon>Pilimelia</taxon>
    </lineage>
</organism>
<feature type="domain" description="Tr-type G" evidence="2">
    <location>
        <begin position="1"/>
        <end position="169"/>
    </location>
</feature>
<dbReference type="Gene3D" id="2.40.30.10">
    <property type="entry name" value="Translation factors"/>
    <property type="match status" value="1"/>
</dbReference>
<dbReference type="PROSITE" id="PS51722">
    <property type="entry name" value="G_TR_2"/>
    <property type="match status" value="1"/>
</dbReference>
<name>A0A8J3FG93_9ACTN</name>
<accession>A0A8J3FG93</accession>
<evidence type="ECO:0000313" key="3">
    <source>
        <dbReference type="EMBL" id="GGK21254.1"/>
    </source>
</evidence>
<evidence type="ECO:0000256" key="1">
    <source>
        <dbReference type="ARBA" id="ARBA00023134"/>
    </source>
</evidence>
<dbReference type="PANTHER" id="PTHR43721:SF22">
    <property type="entry name" value="ELONGATION FACTOR TU, MITOCHONDRIAL"/>
    <property type="match status" value="1"/>
</dbReference>
<dbReference type="InterPro" id="IPR027417">
    <property type="entry name" value="P-loop_NTPase"/>
</dbReference>
<reference evidence="3" key="2">
    <citation type="submission" date="2020-09" db="EMBL/GenBank/DDBJ databases">
        <authorList>
            <person name="Sun Q."/>
            <person name="Ohkuma M."/>
        </authorList>
    </citation>
    <scope>NUCLEOTIDE SEQUENCE</scope>
    <source>
        <strain evidence="3">JCM 3091</strain>
    </source>
</reference>
<dbReference type="InterPro" id="IPR036388">
    <property type="entry name" value="WH-like_DNA-bd_sf"/>
</dbReference>
<sequence length="581" mass="59650">MYLVATAGHVDHGKSTLVEALTGTHPDRLAEERRRGLTIDLGFAWTAPAAGPPTAFVDVPGHRRFVATMLAGVGPVPAVLFVVAADEGMRAQSYEHLRALDALRVQHGLLAVTRADLADPTAALAEARRALAETTLAGIEAVPVSARTGTGLPELRAALHRATAALPPADPGADVRLWVDRGFTIDGAGTVVTGTLQAGRLRVGDVLLRDDGTPVRVRGLHALGRAREEVAGTARVAVNLRGVDRADVHRGAALLTPGAWLPTAEVDVRHDPAGAPPREGVLHIGAAAVPARWRPVGDGLARLRLSRPLPLRTGDRALWRDPGTGAVVGVTVLDVRPRALDRRHRAADRAAALGAAGSPPDGAALLALHGLLRAPTMRAMGVAPPGTPVAADWHADAGTWAGLRDRLAAAVAAYAAAHPLHPAMPVEAATTALALPDPALAAALVAPPLALREGRITAPGTALPPRVREAVATLLAPLAATPFAAPDNDRLAALGLGSRELAAAARAGLLLRLPGNVVLGPDAAGRAAAALAGLPAAFTASDARRAWGTTRRVAIPLLEHLDAAGVTVRVDTARRRLAAGA</sequence>
<evidence type="ECO:0000313" key="4">
    <source>
        <dbReference type="Proteomes" id="UP000662200"/>
    </source>
</evidence>
<dbReference type="GO" id="GO:0003723">
    <property type="term" value="F:RNA binding"/>
    <property type="evidence" value="ECO:0007669"/>
    <property type="project" value="InterPro"/>
</dbReference>